<dbReference type="Gene3D" id="3.40.50.2300">
    <property type="match status" value="2"/>
</dbReference>
<evidence type="ECO:0000259" key="6">
    <source>
        <dbReference type="Pfam" id="PF13458"/>
    </source>
</evidence>
<organism evidence="7 8">
    <name type="scientific">Nocardioides ginsengisoli</name>
    <dbReference type="NCBI Taxonomy" id="363868"/>
    <lineage>
        <taxon>Bacteria</taxon>
        <taxon>Bacillati</taxon>
        <taxon>Actinomycetota</taxon>
        <taxon>Actinomycetes</taxon>
        <taxon>Propionibacteriales</taxon>
        <taxon>Nocardioidaceae</taxon>
        <taxon>Nocardioides</taxon>
    </lineage>
</organism>
<evidence type="ECO:0000256" key="4">
    <source>
        <dbReference type="ARBA" id="ARBA00022970"/>
    </source>
</evidence>
<protein>
    <submittedName>
        <fullName evidence="7">ABC transporter substrate-binding protein</fullName>
    </submittedName>
</protein>
<accession>A0ABW3VYQ1</accession>
<comment type="similarity">
    <text evidence="1">Belongs to the leucine-binding protein family.</text>
</comment>
<evidence type="ECO:0000313" key="7">
    <source>
        <dbReference type="EMBL" id="MFD1247265.1"/>
    </source>
</evidence>
<dbReference type="Pfam" id="PF13458">
    <property type="entry name" value="Peripla_BP_6"/>
    <property type="match status" value="1"/>
</dbReference>
<evidence type="ECO:0000256" key="5">
    <source>
        <dbReference type="SAM" id="SignalP"/>
    </source>
</evidence>
<dbReference type="Proteomes" id="UP001597229">
    <property type="component" value="Unassembled WGS sequence"/>
</dbReference>
<keyword evidence="2" id="KW-0813">Transport</keyword>
<dbReference type="SUPFAM" id="SSF53822">
    <property type="entry name" value="Periplasmic binding protein-like I"/>
    <property type="match status" value="1"/>
</dbReference>
<proteinExistence type="inferred from homology"/>
<dbReference type="EMBL" id="JBHTLX010000007">
    <property type="protein sequence ID" value="MFD1247265.1"/>
    <property type="molecule type" value="Genomic_DNA"/>
</dbReference>
<dbReference type="PANTHER" id="PTHR47235:SF1">
    <property type="entry name" value="BLR6548 PROTEIN"/>
    <property type="match status" value="1"/>
</dbReference>
<feature type="signal peptide" evidence="5">
    <location>
        <begin position="1"/>
        <end position="18"/>
    </location>
</feature>
<name>A0ABW3VYQ1_9ACTN</name>
<dbReference type="CDD" id="cd06343">
    <property type="entry name" value="PBP1_ABC_ligand_binding-like"/>
    <property type="match status" value="1"/>
</dbReference>
<feature type="domain" description="Leucine-binding protein" evidence="6">
    <location>
        <begin position="32"/>
        <end position="375"/>
    </location>
</feature>
<feature type="chain" id="PRO_5046479568" evidence="5">
    <location>
        <begin position="19"/>
        <end position="388"/>
    </location>
</feature>
<comment type="caution">
    <text evidence="7">The sequence shown here is derived from an EMBL/GenBank/DDBJ whole genome shotgun (WGS) entry which is preliminary data.</text>
</comment>
<dbReference type="InterPro" id="IPR028082">
    <property type="entry name" value="Peripla_BP_I"/>
</dbReference>
<dbReference type="PRINTS" id="PR00337">
    <property type="entry name" value="LEUILEVALBP"/>
</dbReference>
<keyword evidence="8" id="KW-1185">Reference proteome</keyword>
<dbReference type="InterPro" id="IPR028081">
    <property type="entry name" value="Leu-bd"/>
</dbReference>
<evidence type="ECO:0000256" key="2">
    <source>
        <dbReference type="ARBA" id="ARBA00022448"/>
    </source>
</evidence>
<dbReference type="PANTHER" id="PTHR47235">
    <property type="entry name" value="BLR6548 PROTEIN"/>
    <property type="match status" value="1"/>
</dbReference>
<evidence type="ECO:0000256" key="1">
    <source>
        <dbReference type="ARBA" id="ARBA00010062"/>
    </source>
</evidence>
<sequence>MKLLRAAALAMSATLMLAACGSADGGSAGDDSIKIGAWYPLSGAQASSGTPQMAGASTFWKKIDADGGINGKKVDFIYKDNAFDPQQTLQIAREMVTRDKVDIIANTNGTATTEATFPLVLEQNKVPIFGTYGGLTNWYNPPRARLYGTQTLYEDQARIAAEWALEEGAKKITIIHDDPAAFVTVKDTAAKTIDAEGGTASSVEVKIGTTDYGPAVAAVKKQSPDAVLLILPPQEAAAYLNEAALQRVDAQAYGYSPAVIEATIALAGKNAEGFRGVALTKPTTADDPAVKEYRDDLAKYGDGAKPDLYSLATYGYAKALSIILGSIDGKIDKESISKAIESAQNIETGIVPPLSYSGDDHLGTDAGVRVEVENGQFVAKSDFISPKQ</sequence>
<dbReference type="RefSeq" id="WP_367921601.1">
    <property type="nucleotide sequence ID" value="NZ_BAABAC010000045.1"/>
</dbReference>
<dbReference type="PROSITE" id="PS51257">
    <property type="entry name" value="PROKAR_LIPOPROTEIN"/>
    <property type="match status" value="1"/>
</dbReference>
<dbReference type="InterPro" id="IPR000709">
    <property type="entry name" value="Leu_Ile_Val-bd"/>
</dbReference>
<keyword evidence="4" id="KW-0029">Amino-acid transport</keyword>
<keyword evidence="3 5" id="KW-0732">Signal</keyword>
<evidence type="ECO:0000256" key="3">
    <source>
        <dbReference type="ARBA" id="ARBA00022729"/>
    </source>
</evidence>
<gene>
    <name evidence="7" type="ORF">ACFQ3F_05655</name>
</gene>
<reference evidence="8" key="1">
    <citation type="journal article" date="2019" name="Int. J. Syst. Evol. Microbiol.">
        <title>The Global Catalogue of Microorganisms (GCM) 10K type strain sequencing project: providing services to taxonomists for standard genome sequencing and annotation.</title>
        <authorList>
            <consortium name="The Broad Institute Genomics Platform"/>
            <consortium name="The Broad Institute Genome Sequencing Center for Infectious Disease"/>
            <person name="Wu L."/>
            <person name="Ma J."/>
        </authorList>
    </citation>
    <scope>NUCLEOTIDE SEQUENCE [LARGE SCALE GENOMIC DNA]</scope>
    <source>
        <strain evidence="8">CCUG 52478</strain>
    </source>
</reference>
<evidence type="ECO:0000313" key="8">
    <source>
        <dbReference type="Proteomes" id="UP001597229"/>
    </source>
</evidence>